<sequence length="494" mass="52483">MMIVPSLSTLASTYLFFLSLISLCLAGSPSPLPGPSLQDSVCLRIAHSISPASEVFYPGESLYEKGIFHWASSSTQQSKCVVEAGTPSDVGIILVILGQTRTPFAVKSGGHATNPGFSSTSDIHISLYRFSEVNYNSTSNTADVGTGLIWDDVYAALESFGVNVLGGRVSGIGVGGFLLGGGYSWMTNQYGLAIDNVVAFELVQPNGKTVIVTNSSDPELFFGLKGGMNNFGIVTKFTLKTHPQSLVWGGSILNLESTLSDVEAATIAFQAAVTDPKAGLIMTYNYVPSIQQILINQLMFYDGPTPPAGIFDTLLAIPATSSDVSTRSMLSLVRASPSNGTDGARAVFQGYPIASLTSSISAVIVNETRFWGTALANKSAVTVSYAMELFLPSIYSHNPDNTAFPPSRNLFFQPFDLEFDVDFHAAARASSAHIREAAIGEGQSELVDAPIYPNYAISGTPLADMYGGNVPALQALKRRIDPQNVMGLAGGWKF</sequence>
<organism evidence="7 8">
    <name type="scientific">Hypholoma sublateritium (strain FD-334 SS-4)</name>
    <dbReference type="NCBI Taxonomy" id="945553"/>
    <lineage>
        <taxon>Eukaryota</taxon>
        <taxon>Fungi</taxon>
        <taxon>Dikarya</taxon>
        <taxon>Basidiomycota</taxon>
        <taxon>Agaricomycotina</taxon>
        <taxon>Agaricomycetes</taxon>
        <taxon>Agaricomycetidae</taxon>
        <taxon>Agaricales</taxon>
        <taxon>Agaricineae</taxon>
        <taxon>Strophariaceae</taxon>
        <taxon>Hypholoma</taxon>
    </lineage>
</organism>
<feature type="chain" id="PRO_5002247405" description="FAD-binding PCMH-type domain-containing protein" evidence="5">
    <location>
        <begin position="27"/>
        <end position="494"/>
    </location>
</feature>
<evidence type="ECO:0000256" key="1">
    <source>
        <dbReference type="ARBA" id="ARBA00005466"/>
    </source>
</evidence>
<evidence type="ECO:0000259" key="6">
    <source>
        <dbReference type="PROSITE" id="PS51387"/>
    </source>
</evidence>
<feature type="signal peptide" evidence="5">
    <location>
        <begin position="1"/>
        <end position="26"/>
    </location>
</feature>
<dbReference type="Gene3D" id="3.30.43.10">
    <property type="entry name" value="Uridine Diphospho-n-acetylenolpyruvylglucosamine Reductase, domain 2"/>
    <property type="match status" value="1"/>
</dbReference>
<keyword evidence="5" id="KW-0732">Signal</keyword>
<dbReference type="PANTHER" id="PTHR42973:SF13">
    <property type="entry name" value="FAD-BINDING PCMH-TYPE DOMAIN-CONTAINING PROTEIN"/>
    <property type="match status" value="1"/>
</dbReference>
<evidence type="ECO:0000256" key="5">
    <source>
        <dbReference type="SAM" id="SignalP"/>
    </source>
</evidence>
<dbReference type="SUPFAM" id="SSF56176">
    <property type="entry name" value="FAD-binding/transporter-associated domain-like"/>
    <property type="match status" value="1"/>
</dbReference>
<dbReference type="InterPro" id="IPR036318">
    <property type="entry name" value="FAD-bd_PCMH-like_sf"/>
</dbReference>
<dbReference type="OrthoDB" id="2151789at2759"/>
<dbReference type="AlphaFoldDB" id="A0A0D2M207"/>
<dbReference type="EMBL" id="KN817608">
    <property type="protein sequence ID" value="KJA17158.1"/>
    <property type="molecule type" value="Genomic_DNA"/>
</dbReference>
<dbReference type="PANTHER" id="PTHR42973">
    <property type="entry name" value="BINDING OXIDOREDUCTASE, PUTATIVE (AFU_ORTHOLOGUE AFUA_1G17690)-RELATED"/>
    <property type="match status" value="1"/>
</dbReference>
<keyword evidence="8" id="KW-1185">Reference proteome</keyword>
<protein>
    <recommendedName>
        <fullName evidence="6">FAD-binding PCMH-type domain-containing protein</fullName>
    </recommendedName>
</protein>
<dbReference type="InterPro" id="IPR016166">
    <property type="entry name" value="FAD-bd_PCMH"/>
</dbReference>
<dbReference type="InterPro" id="IPR050416">
    <property type="entry name" value="FAD-linked_Oxidoreductase"/>
</dbReference>
<keyword evidence="2" id="KW-0285">Flavoprotein</keyword>
<dbReference type="InterPro" id="IPR006094">
    <property type="entry name" value="Oxid_FAD_bind_N"/>
</dbReference>
<evidence type="ECO:0000313" key="8">
    <source>
        <dbReference type="Proteomes" id="UP000054270"/>
    </source>
</evidence>
<keyword evidence="3" id="KW-0274">FAD</keyword>
<comment type="similarity">
    <text evidence="1">Belongs to the oxygen-dependent FAD-linked oxidoreductase family.</text>
</comment>
<accession>A0A0D2M207</accession>
<dbReference type="Gene3D" id="3.30.465.10">
    <property type="match status" value="1"/>
</dbReference>
<proteinExistence type="inferred from homology"/>
<dbReference type="InterPro" id="IPR016169">
    <property type="entry name" value="FAD-bd_PCMH_sub2"/>
</dbReference>
<dbReference type="Proteomes" id="UP000054270">
    <property type="component" value="Unassembled WGS sequence"/>
</dbReference>
<reference evidence="8" key="1">
    <citation type="submission" date="2014-04" db="EMBL/GenBank/DDBJ databases">
        <title>Evolutionary Origins and Diversification of the Mycorrhizal Mutualists.</title>
        <authorList>
            <consortium name="DOE Joint Genome Institute"/>
            <consortium name="Mycorrhizal Genomics Consortium"/>
            <person name="Kohler A."/>
            <person name="Kuo A."/>
            <person name="Nagy L.G."/>
            <person name="Floudas D."/>
            <person name="Copeland A."/>
            <person name="Barry K.W."/>
            <person name="Cichocki N."/>
            <person name="Veneault-Fourrey C."/>
            <person name="LaButti K."/>
            <person name="Lindquist E.A."/>
            <person name="Lipzen A."/>
            <person name="Lundell T."/>
            <person name="Morin E."/>
            <person name="Murat C."/>
            <person name="Riley R."/>
            <person name="Ohm R."/>
            <person name="Sun H."/>
            <person name="Tunlid A."/>
            <person name="Henrissat B."/>
            <person name="Grigoriev I.V."/>
            <person name="Hibbett D.S."/>
            <person name="Martin F."/>
        </authorList>
    </citation>
    <scope>NUCLEOTIDE SEQUENCE [LARGE SCALE GENOMIC DNA]</scope>
    <source>
        <strain evidence="8">FD-334 SS-4</strain>
    </source>
</reference>
<evidence type="ECO:0000313" key="7">
    <source>
        <dbReference type="EMBL" id="KJA17158.1"/>
    </source>
</evidence>
<dbReference type="STRING" id="945553.A0A0D2M207"/>
<evidence type="ECO:0000256" key="4">
    <source>
        <dbReference type="ARBA" id="ARBA00023002"/>
    </source>
</evidence>
<evidence type="ECO:0000256" key="2">
    <source>
        <dbReference type="ARBA" id="ARBA00022630"/>
    </source>
</evidence>
<dbReference type="InterPro" id="IPR016167">
    <property type="entry name" value="FAD-bd_PCMH_sub1"/>
</dbReference>
<dbReference type="Gene3D" id="3.40.462.20">
    <property type="match status" value="1"/>
</dbReference>
<name>A0A0D2M207_HYPSF</name>
<dbReference type="PROSITE" id="PS51387">
    <property type="entry name" value="FAD_PCMH"/>
    <property type="match status" value="1"/>
</dbReference>
<gene>
    <name evidence="7" type="ORF">HYPSUDRAFT_70899</name>
</gene>
<feature type="domain" description="FAD-binding PCMH-type" evidence="6">
    <location>
        <begin position="74"/>
        <end position="244"/>
    </location>
</feature>
<dbReference type="OMA" id="HESAVYY"/>
<keyword evidence="4" id="KW-0560">Oxidoreductase</keyword>
<evidence type="ECO:0000256" key="3">
    <source>
        <dbReference type="ARBA" id="ARBA00022827"/>
    </source>
</evidence>
<dbReference type="GO" id="GO:0016491">
    <property type="term" value="F:oxidoreductase activity"/>
    <property type="evidence" value="ECO:0007669"/>
    <property type="project" value="UniProtKB-KW"/>
</dbReference>
<dbReference type="Pfam" id="PF01565">
    <property type="entry name" value="FAD_binding_4"/>
    <property type="match status" value="1"/>
</dbReference>
<dbReference type="GO" id="GO:0071949">
    <property type="term" value="F:FAD binding"/>
    <property type="evidence" value="ECO:0007669"/>
    <property type="project" value="InterPro"/>
</dbReference>